<proteinExistence type="predicted"/>
<dbReference type="PROSITE" id="PS00108">
    <property type="entry name" value="PROTEIN_KINASE_ST"/>
    <property type="match status" value="1"/>
</dbReference>
<keyword evidence="3" id="KW-0812">Transmembrane</keyword>
<keyword evidence="6" id="KW-1185">Reference proteome</keyword>
<dbReference type="Pfam" id="PF00069">
    <property type="entry name" value="Pkinase"/>
    <property type="match status" value="1"/>
</dbReference>
<protein>
    <submittedName>
        <fullName evidence="5">Serine/threonine protein kinase</fullName>
    </submittedName>
</protein>
<dbReference type="PANTHER" id="PTHR24363:SF7">
    <property type="entry name" value="SERINE_THREONINE-PROTEIN KINASE-LIKE PROTEIN E"/>
    <property type="match status" value="1"/>
</dbReference>
<dbReference type="InterPro" id="IPR011009">
    <property type="entry name" value="Kinase-like_dom_sf"/>
</dbReference>
<dbReference type="InterPro" id="IPR000719">
    <property type="entry name" value="Prot_kinase_dom"/>
</dbReference>
<dbReference type="EMBL" id="JADEWC010000004">
    <property type="protein sequence ID" value="MBE9221591.1"/>
    <property type="molecule type" value="Genomic_DNA"/>
</dbReference>
<evidence type="ECO:0000256" key="1">
    <source>
        <dbReference type="ARBA" id="ARBA00022741"/>
    </source>
</evidence>
<comment type="caution">
    <text evidence="5">The sequence shown here is derived from an EMBL/GenBank/DDBJ whole genome shotgun (WGS) entry which is preliminary data.</text>
</comment>
<dbReference type="RefSeq" id="WP_193799783.1">
    <property type="nucleotide sequence ID" value="NZ_JADEWC010000004.1"/>
</dbReference>
<gene>
    <name evidence="5" type="ORF">IQ215_02670</name>
</gene>
<keyword evidence="3" id="KW-0472">Membrane</keyword>
<dbReference type="PANTHER" id="PTHR24363">
    <property type="entry name" value="SERINE/THREONINE PROTEIN KINASE"/>
    <property type="match status" value="1"/>
</dbReference>
<feature type="domain" description="Protein kinase" evidence="4">
    <location>
        <begin position="12"/>
        <end position="266"/>
    </location>
</feature>
<feature type="transmembrane region" description="Helical" evidence="3">
    <location>
        <begin position="402"/>
        <end position="422"/>
    </location>
</feature>
<dbReference type="CDD" id="cd14014">
    <property type="entry name" value="STKc_PknB_like"/>
    <property type="match status" value="1"/>
</dbReference>
<keyword evidence="1" id="KW-0547">Nucleotide-binding</keyword>
<accession>A0ABR9V128</accession>
<keyword evidence="2" id="KW-0067">ATP-binding</keyword>
<name>A0ABR9V128_9CHRO</name>
<evidence type="ECO:0000259" key="4">
    <source>
        <dbReference type="PROSITE" id="PS50011"/>
    </source>
</evidence>
<dbReference type="GO" id="GO:0004674">
    <property type="term" value="F:protein serine/threonine kinase activity"/>
    <property type="evidence" value="ECO:0007669"/>
    <property type="project" value="UniProtKB-KW"/>
</dbReference>
<dbReference type="SMART" id="SM00220">
    <property type="entry name" value="S_TKc"/>
    <property type="match status" value="1"/>
</dbReference>
<evidence type="ECO:0000256" key="2">
    <source>
        <dbReference type="ARBA" id="ARBA00022840"/>
    </source>
</evidence>
<dbReference type="Proteomes" id="UP000654604">
    <property type="component" value="Unassembled WGS sequence"/>
</dbReference>
<keyword evidence="3" id="KW-1133">Transmembrane helix</keyword>
<organism evidence="5 6">
    <name type="scientific">Cyanobacterium stanieri LEGE 03274</name>
    <dbReference type="NCBI Taxonomy" id="1828756"/>
    <lineage>
        <taxon>Bacteria</taxon>
        <taxon>Bacillati</taxon>
        <taxon>Cyanobacteriota</taxon>
        <taxon>Cyanophyceae</taxon>
        <taxon>Oscillatoriophycideae</taxon>
        <taxon>Chroococcales</taxon>
        <taxon>Geminocystaceae</taxon>
        <taxon>Cyanobacterium</taxon>
    </lineage>
</organism>
<dbReference type="SUPFAM" id="SSF56112">
    <property type="entry name" value="Protein kinase-like (PK-like)"/>
    <property type="match status" value="1"/>
</dbReference>
<dbReference type="PROSITE" id="PS50011">
    <property type="entry name" value="PROTEIN_KINASE_DOM"/>
    <property type="match status" value="1"/>
</dbReference>
<keyword evidence="5" id="KW-0808">Transferase</keyword>
<evidence type="ECO:0000313" key="5">
    <source>
        <dbReference type="EMBL" id="MBE9221591.1"/>
    </source>
</evidence>
<keyword evidence="5" id="KW-0723">Serine/threonine-protein kinase</keyword>
<reference evidence="5 6" key="1">
    <citation type="submission" date="2020-10" db="EMBL/GenBank/DDBJ databases">
        <authorList>
            <person name="Castelo-Branco R."/>
            <person name="Eusebio N."/>
            <person name="Adriana R."/>
            <person name="Vieira A."/>
            <person name="Brugerolle De Fraissinette N."/>
            <person name="Rezende De Castro R."/>
            <person name="Schneider M.P."/>
            <person name="Vasconcelos V."/>
            <person name="Leao P.N."/>
        </authorList>
    </citation>
    <scope>NUCLEOTIDE SEQUENCE [LARGE SCALE GENOMIC DNA]</scope>
    <source>
        <strain evidence="5 6">LEGE 03274</strain>
    </source>
</reference>
<keyword evidence="5" id="KW-0418">Kinase</keyword>
<sequence length="438" mass="49848">MNDYTNFEEKGYQIVEKITDNIQGGRVTYKAVKIDTQIPVIIKQFRFANSSNWDSFKEIEREIDVLRGLNHRGIPQYLDKIDSGEGLCLVQEYKNAEPLSKLRSFTPEDIKHIITQILEILVYLQERIPSIIHRDLKPENILVDDDLNAYVIDFGLARIGNATMAVSTMQGGTFGFMPPEQLHNQKLTEASDLYGLGATIICLITQTKSQDIGSLVNFATNRINFKDKASRYSFKFIQWLEKMVEPDPSSRFANAQLALEAFKPLYVVRVPEMRISSKVFEYEAQKLGEKVQFTVELNNSVPDTELQGSFSMVDHPGDRLSSPKQITASNPQNAHSWISVSEPVFKGNKIKCLVTTDTRDLRAGQLYQRKIQLISNASEEPYIIPINIKTAPIPVENKSIPYFWLCMLFAASLFLPLQLVLIEEVFTIVGNRIESIWQ</sequence>
<evidence type="ECO:0000313" key="6">
    <source>
        <dbReference type="Proteomes" id="UP000654604"/>
    </source>
</evidence>
<evidence type="ECO:0000256" key="3">
    <source>
        <dbReference type="SAM" id="Phobius"/>
    </source>
</evidence>
<dbReference type="Gene3D" id="1.10.510.10">
    <property type="entry name" value="Transferase(Phosphotransferase) domain 1"/>
    <property type="match status" value="1"/>
</dbReference>
<dbReference type="InterPro" id="IPR008271">
    <property type="entry name" value="Ser/Thr_kinase_AS"/>
</dbReference>